<sequence length="3236" mass="349619">MRAWLALIVLGIGTSIGKEIALNLPCNNELDGLLAQDPEGNESAFLQCVAVDGVNGIGFWERKFCPNNMIFDFVGQQCKDDDKKHHYRKEANKFNIAILNNSCARGEQCIGGTVCDLETLRCLCPYGTQADLDTLSCITPGMPNQFSTFTGFKPQPSQFGSNTGGNIEVGFLPNPGQPQPPQQSQLPFNFNFNMNKNGMSPETPSGFPSGLPDFLMPSSQNSGIDFKPNPFMVPPMSKKIPILAPPGKSCKEGELCTGGSLCTRPIGMCLCPGDLEERQGECVLPERAAIIITKVGIGAICGDLAECDHGSTCVNGRCMCVAPLLQEDGRCIMQPQHKEVGPGELCDNGEVCVKGSVCDSVIPVCVCPADTDLRDGECVRIKSNFIRPLPAVAPWATPTPQYQTQPPSSAIPLVPVEPYHPPQPIQPIPSLPPIQPISNVQRPGVSSPDQPYHPITYTTPSPLQPFPQATASPQRPQQPFVPIQTQPPQPERPTYPLPNFQTQPPNIITTPRPIPAYKTAPPNYVGPQSYRAINTPPSQSVKQNIIKLGGSKQAGVGVRCSLNTDCMVGAYCNGNTNPPSCQCLSTHVNVDGKCEKVIYPGQIGCLNDAQCTSAYTGTKCIDRICVCPQGKKAVDQTCVPGNTTKCELTAECPPSFHCVHNQCICPSTTIAIASKCVSPTNINCLSDSNCPKSMQCGFNNICECPMKGVFLHGKCWSNSEAREKRSLKQRREAQVDSSMVCWPGASTCAGHRGICINDICHCLEGFLEKSGHCVENRIPLGGNCEGDGENLCTSPLECVDGSCTCTLAIGCSKKPNPQQDSPAKQNCPPGTVFKRGRCVDVPGAFVSLNAACSSQDRCSSGSLCVNGVCKCIDGATERNGRCHQYPGGRCSNGEACDGDATCELGICKCAYGFTLKDDQCIAAVAQPGASCQLGQVCTQGSKCRFGICMCVGKTYLTDKKCVEKGIVLINQKKEVTKMKTSPMTVTRTLLTTITPISSTPLRFSHRKDKDFERGPGQICEVPKHRCIKGSICVEGFCICMENEVIINGECVSSEKQAIEIINQIQISAPGQPCNNQSECVGGSSCVKEICTCPPEMIISLGACADDPAKQKASSTPGMLCVTSIECPLRTECLRNVCRCKPGETVVENSCQEAINQVLPGGQCKKGYDCVGESQCRFGVCTCGAKLVSDGKECVSIESLSQVQPGNSCDNSTICMGGSICLENLCTCPPEYIEDAKKCVLRSITVYHKYAGNEAQNEIVDLTGAPLINQAMPRFAYLPTLGENCETLCRDGASCIQHYCQCVGEFFEYTGKCIHKSEADALFNSQVHSISYNFLPANASSDLARNYGINLEGVPNILLGHKCTHPTDCPANAFCFGQACRCLYGFRATAGYCEVVIPLGGECVSGNQCEGDATCVDGICTCVKPETKRCRPAKLARPGDNCMRNQVCSYNSFCSTISGVCECPPGMETIDDRCIQTDQPRGRFCLSSRSCHKFSYCDNGSCVCKNSYVLANGFCVPQPGRISNEELFDLVRQSYYSYKGQAFSGYGQDFMPFTRSDSSWAQARIRAELDRSTVNQEAEERKAKFPTISTNPSTSYLSTLPSTIPTISPVQTMAIPSFPFLAVNVPNKNNNLPPFTFTAENLKQGGTPVQVNVIPPSYQIQIPTSNQRLTFNRPPNIDAYLNPNPNYIEKPANVEEPDKVLGSPEDTETENTTSSMKKLAQPGEFCGDEFECAGNSYCDHDFCRCPRGSKSMNGFCTRRKHMLPSIYNEKVDAVNAEEQKQFSNPLESCENGEFCTAGSECSAISGLGKLCQCPDTHFVLDSECVQFPKNALASGVGQSCAKGELCLGGSKCRGKICLCLDGTEELFGICIKKASPGDSCSNGEICMEGSTCKRNHCLCPIGTISFKSKCIVERVEGLPGTPCTTDRACSEDSYCSDHNICECPPFHINFGKNCIREEVLKSPNEGCNHLSICTNGTTCEDGSTAPFAVLQKIRVLVNEVVTSPPGGSCSGERECTGGSICREGWCVCPHHTMIVQKGICVQTQPRPTIPPRPSPPLPATTPRTFPTYPTAPPQTQPPISQTQPPSPRQPIVLGRKATPGAQCGPLDTCVGGSMCVEGFCLCPAGSQASELGRCLPATTIPASTSPPIKLPTQPTLGGILRVRPTQPAQPPPVFASLPPRRPAASIEVPLTPSASNLVSPTPTTPTTTFTSNEKEDDSECRAIGLICKGNTVCRNKSCQCPDGHVLLGDACVLPETEKKAARRGKSWSQAQNSKYARPMEDCSHGEQCVGGAECAALSDGTTRCICPIEKPVPKGDWCVAEEPQKKIGFPGGACDENTVCARGSTCQNGFCRCPVGQISIAGMCTTPPPAPQPTTPSAPVPSAPIVLRKRANPFDSCEEGEICTGGSSCDEDTGRCMCPIGMIVMMNECKSPPTTAKTPVIKSAECQNDAECGANRVCVVGACKCRPGFVDNAGKCEPLEAVEFNERPAPVSYAKHKVQSLAREEEVSAEEAATRPTPRPRVKGLPIRRPKPKPKPKSGGSSGGGGGSGMSSRKTSNGEGFCPPGNEPTRDEESGKIIVCNGIEPNCPPRSYCYITSAFTRAPLVYGHPCIEGVDKCRNGASCIDHVCKCSPGEMLNASAHCTPITRAPLHFPPTTTESYFLPYTAPTTPRVPIVRIETISPKTPDVVSWMKPKPDQFSSMPSKEVAIGGSCTLFDDCLRGSECIESVCQCPPTTNLEDAECVKEHRRDIAFPGDSCALGQLCAGGSICDNDSSKCICGAGFIKMGRRCNNKDGPRFAAPGDRCGRGEECSGGSYCEKRKCVCDAQHYSSSGYCRPIGSPNSDVRLDGNGLRFSSKQIPPRPRAQECNPFECRLPECFCSRSGKEPPAGLQPEQIPQFIVLTFDDSVNGRTLSDYKKIFDSDRWFNPNGCPVRGTFFISHEWTNYDAVQWIHRRGHEIASNSITHTSLENEDSRRWLGEMDGMRRMLSKFGGADEAEVVGMRAPQLATGGDAQFEMMMRAGFLYDNTMTANPGLDSPPYWPQTMDYKVSFACNDNKCPDRSFPGIWEIPINQFYGGYMKQIDSHRRASMLRAATHLDASMNELVDMLMTNFERAYHSNRAPYVLTLNADFLQLNNTDIGMRSFVRFMDEISKNKDVYFVTLEQLVKWMQRPTTLQEAPQSEALRCRRAFSDLSKATCAKPNKCMYRTPDLTSPEHQFLTCAPCPDVYPWLENPVGTT</sequence>
<protein>
    <recommendedName>
        <fullName evidence="4">EGF-like domain-containing protein</fullName>
    </recommendedName>
</protein>
<feature type="compositionally biased region" description="Polar residues" evidence="2">
    <location>
        <begin position="456"/>
        <end position="477"/>
    </location>
</feature>
<feature type="domain" description="EGF-like" evidence="4">
    <location>
        <begin position="2277"/>
        <end position="2318"/>
    </location>
</feature>
<dbReference type="InterPro" id="IPR011330">
    <property type="entry name" value="Glyco_hydro/deAcase_b/a-brl"/>
</dbReference>
<feature type="chain" id="PRO_5042097595" description="EGF-like domain-containing protein" evidence="3">
    <location>
        <begin position="18"/>
        <end position="3236"/>
    </location>
</feature>
<dbReference type="PROSITE" id="PS50026">
    <property type="entry name" value="EGF_3"/>
    <property type="match status" value="2"/>
</dbReference>
<feature type="compositionally biased region" description="Low complexity" evidence="2">
    <location>
        <begin position="502"/>
        <end position="511"/>
    </location>
</feature>
<reference evidence="6" key="1">
    <citation type="submission" date="2024-02" db="UniProtKB">
        <authorList>
            <consortium name="WormBaseParasite"/>
        </authorList>
    </citation>
    <scope>IDENTIFICATION</scope>
</reference>
<evidence type="ECO:0000256" key="3">
    <source>
        <dbReference type="SAM" id="SignalP"/>
    </source>
</evidence>
<dbReference type="InterPro" id="IPR002509">
    <property type="entry name" value="NODB_dom"/>
</dbReference>
<feature type="compositionally biased region" description="Pro residues" evidence="2">
    <location>
        <begin position="485"/>
        <end position="496"/>
    </location>
</feature>
<feature type="compositionally biased region" description="Pro residues" evidence="2">
    <location>
        <begin position="420"/>
        <end position="435"/>
    </location>
</feature>
<dbReference type="PANTHER" id="PTHR45985">
    <property type="match status" value="1"/>
</dbReference>
<dbReference type="GO" id="GO:0005975">
    <property type="term" value="P:carbohydrate metabolic process"/>
    <property type="evidence" value="ECO:0007669"/>
    <property type="project" value="InterPro"/>
</dbReference>
<dbReference type="InterPro" id="IPR052740">
    <property type="entry name" value="CE4"/>
</dbReference>
<feature type="region of interest" description="Disordered" evidence="2">
    <location>
        <begin position="420"/>
        <end position="512"/>
    </location>
</feature>
<feature type="region of interest" description="Disordered" evidence="2">
    <location>
        <begin position="1693"/>
        <end position="1715"/>
    </location>
</feature>
<feature type="domain" description="EGF-like" evidence="4">
    <location>
        <begin position="2752"/>
        <end position="2789"/>
    </location>
</feature>
<feature type="signal peptide" evidence="3">
    <location>
        <begin position="1"/>
        <end position="17"/>
    </location>
</feature>
<dbReference type="InterPro" id="IPR000742">
    <property type="entry name" value="EGF"/>
</dbReference>
<evidence type="ECO:0000256" key="1">
    <source>
        <dbReference type="PROSITE-ProRule" id="PRU00076"/>
    </source>
</evidence>
<keyword evidence="5" id="KW-1185">Reference proteome</keyword>
<keyword evidence="1" id="KW-0245">EGF-like domain</keyword>
<name>A0AAF3ETJ9_9BILA</name>
<feature type="compositionally biased region" description="Pro residues" evidence="2">
    <location>
        <begin position="2046"/>
        <end position="2058"/>
    </location>
</feature>
<evidence type="ECO:0000313" key="5">
    <source>
        <dbReference type="Proteomes" id="UP000887575"/>
    </source>
</evidence>
<dbReference type="SMART" id="SM00181">
    <property type="entry name" value="EGF"/>
    <property type="match status" value="30"/>
</dbReference>
<feature type="compositionally biased region" description="Basic residues" evidence="2">
    <location>
        <begin position="2517"/>
        <end position="2535"/>
    </location>
</feature>
<dbReference type="Proteomes" id="UP000887575">
    <property type="component" value="Unassembled WGS sequence"/>
</dbReference>
<keyword evidence="3" id="KW-0732">Signal</keyword>
<dbReference type="PROSITE" id="PS01186">
    <property type="entry name" value="EGF_2"/>
    <property type="match status" value="1"/>
</dbReference>
<dbReference type="Gene3D" id="3.20.20.370">
    <property type="entry name" value="Glycoside hydrolase/deacetylase"/>
    <property type="match status" value="1"/>
</dbReference>
<comment type="caution">
    <text evidence="1">Lacks conserved residue(s) required for the propagation of feature annotation.</text>
</comment>
<feature type="region of interest" description="Disordered" evidence="2">
    <location>
        <begin position="2498"/>
        <end position="2570"/>
    </location>
</feature>
<organism evidence="5 6">
    <name type="scientific">Mesorhabditis belari</name>
    <dbReference type="NCBI Taxonomy" id="2138241"/>
    <lineage>
        <taxon>Eukaryota</taxon>
        <taxon>Metazoa</taxon>
        <taxon>Ecdysozoa</taxon>
        <taxon>Nematoda</taxon>
        <taxon>Chromadorea</taxon>
        <taxon>Rhabditida</taxon>
        <taxon>Rhabditina</taxon>
        <taxon>Rhabditomorpha</taxon>
        <taxon>Rhabditoidea</taxon>
        <taxon>Rhabditidae</taxon>
        <taxon>Mesorhabditinae</taxon>
        <taxon>Mesorhabditis</taxon>
    </lineage>
</organism>
<evidence type="ECO:0000313" key="6">
    <source>
        <dbReference type="WBParaSite" id="MBELARI_LOCUS17479.2"/>
    </source>
</evidence>
<evidence type="ECO:0000256" key="2">
    <source>
        <dbReference type="SAM" id="MobiDB-lite"/>
    </source>
</evidence>
<dbReference type="Pfam" id="PF01683">
    <property type="entry name" value="EB"/>
    <property type="match status" value="13"/>
</dbReference>
<dbReference type="GO" id="GO:0016810">
    <property type="term" value="F:hydrolase activity, acting on carbon-nitrogen (but not peptide) bonds"/>
    <property type="evidence" value="ECO:0007669"/>
    <property type="project" value="InterPro"/>
</dbReference>
<dbReference type="InterPro" id="IPR006150">
    <property type="entry name" value="Cys_repeat_1"/>
</dbReference>
<dbReference type="WBParaSite" id="MBELARI_LOCUS17479.2">
    <property type="protein sequence ID" value="MBELARI_LOCUS17479.2"/>
    <property type="gene ID" value="MBELARI_LOCUS17479"/>
</dbReference>
<feature type="compositionally biased region" description="Low complexity" evidence="2">
    <location>
        <begin position="2199"/>
        <end position="2209"/>
    </location>
</feature>
<dbReference type="InterPro" id="IPR006149">
    <property type="entry name" value="EB_dom"/>
</dbReference>
<dbReference type="SUPFAM" id="SSF88713">
    <property type="entry name" value="Glycoside hydrolase/deacetylase"/>
    <property type="match status" value="1"/>
</dbReference>
<feature type="compositionally biased region" description="Gly residues" evidence="2">
    <location>
        <begin position="2539"/>
        <end position="2548"/>
    </location>
</feature>
<dbReference type="Pfam" id="PF01522">
    <property type="entry name" value="Polysacc_deac_1"/>
    <property type="match status" value="1"/>
</dbReference>
<dbReference type="SMART" id="SM00289">
    <property type="entry name" value="WR1"/>
    <property type="match status" value="13"/>
</dbReference>
<accession>A0AAF3ETJ9</accession>
<feature type="region of interest" description="Disordered" evidence="2">
    <location>
        <begin position="2191"/>
        <end position="2212"/>
    </location>
</feature>
<feature type="region of interest" description="Disordered" evidence="2">
    <location>
        <begin position="2043"/>
        <end position="2089"/>
    </location>
</feature>
<proteinExistence type="predicted"/>
<dbReference type="PANTHER" id="PTHR45985:SF11">
    <property type="entry name" value="EGF-LIKE DOMAIN-CONTAINING PROTEIN"/>
    <property type="match status" value="1"/>
</dbReference>
<evidence type="ECO:0000259" key="4">
    <source>
        <dbReference type="PROSITE" id="PS50026"/>
    </source>
</evidence>